<geneLocation type="plasmid" evidence="3">
    <name>prapfh23d</name>
</geneLocation>
<dbReference type="InterPro" id="IPR021005">
    <property type="entry name" value="Znf_CGNR"/>
</dbReference>
<sequence length="203" mass="22762">MATSTSEMRLSGGHPALDFVNTVDSRRGRWGPDLLQSLEDLVALAERLDLLDHSAASRLRSQAASMPEEADLALTGAKRLREAVYRLFVLEDVGEPYPPEDLGLVEAIAQLGRTHQVLEAADIGFKWALPVDDLHQLGQLFAIKATDLLIERGQRRAVRECKGDNCGWLFIDHSRNGRRMWCSEATCGSHSRVKRFRMRSKPR</sequence>
<keyword evidence="2" id="KW-0614">Plasmid</keyword>
<accession>A0AAE5WU52</accession>
<evidence type="ECO:0000313" key="3">
    <source>
        <dbReference type="Proteomes" id="UP000220927"/>
    </source>
</evidence>
<evidence type="ECO:0000259" key="1">
    <source>
        <dbReference type="Pfam" id="PF11706"/>
    </source>
</evidence>
<dbReference type="EMBL" id="CP035002">
    <property type="protein sequence ID" value="QAS82556.1"/>
    <property type="molecule type" value="Genomic_DNA"/>
</dbReference>
<dbReference type="KEGG" id="rad:CO657_32535"/>
<feature type="domain" description="Zinc finger CGNR" evidence="1">
    <location>
        <begin position="158"/>
        <end position="199"/>
    </location>
</feature>
<name>A0AAE5WU52_9HYPH</name>
<dbReference type="InterPro" id="IPR010852">
    <property type="entry name" value="ABATE"/>
</dbReference>
<dbReference type="AlphaFoldDB" id="A0AAE5WU52"/>
<evidence type="ECO:0000313" key="2">
    <source>
        <dbReference type="EMBL" id="QAS82556.1"/>
    </source>
</evidence>
<keyword evidence="3" id="KW-1185">Reference proteome</keyword>
<dbReference type="Pfam" id="PF07336">
    <property type="entry name" value="ABATE"/>
    <property type="match status" value="1"/>
</dbReference>
<dbReference type="PANTHER" id="PTHR35525">
    <property type="entry name" value="BLL6575 PROTEIN"/>
    <property type="match status" value="1"/>
</dbReference>
<reference evidence="2 3" key="1">
    <citation type="submission" date="2019-01" db="EMBL/GenBank/DDBJ databases">
        <title>Genomic insights into the origins and evolution of symbiotic genes in the Phaseolus vulgaris microsymbionts.</title>
        <authorList>
            <person name="Tong W."/>
        </authorList>
    </citation>
    <scope>NUCLEOTIDE SEQUENCE [LARGE SCALE GENOMIC DNA]</scope>
    <source>
        <strain evidence="2 3">FH23</strain>
        <plasmid evidence="3">prapfh23d</plasmid>
    </source>
</reference>
<dbReference type="PANTHER" id="PTHR35525:SF3">
    <property type="entry name" value="BLL6575 PROTEIN"/>
    <property type="match status" value="1"/>
</dbReference>
<organism evidence="2 3">
    <name type="scientific">Rhizobium acidisoli</name>
    <dbReference type="NCBI Taxonomy" id="1538158"/>
    <lineage>
        <taxon>Bacteria</taxon>
        <taxon>Pseudomonadati</taxon>
        <taxon>Pseudomonadota</taxon>
        <taxon>Alphaproteobacteria</taxon>
        <taxon>Hyphomicrobiales</taxon>
        <taxon>Rhizobiaceae</taxon>
        <taxon>Rhizobium/Agrobacterium group</taxon>
        <taxon>Rhizobium</taxon>
    </lineage>
</organism>
<dbReference type="InterPro" id="IPR023286">
    <property type="entry name" value="ABATE_dom_sf"/>
</dbReference>
<dbReference type="RefSeq" id="WP_054186282.1">
    <property type="nucleotide sequence ID" value="NZ_CP035002.1"/>
</dbReference>
<dbReference type="Gene3D" id="1.10.3300.10">
    <property type="entry name" value="Jann2411-like domain"/>
    <property type="match status" value="1"/>
</dbReference>
<dbReference type="Pfam" id="PF11706">
    <property type="entry name" value="zf-CGNR"/>
    <property type="match status" value="1"/>
</dbReference>
<dbReference type="Proteomes" id="UP000220927">
    <property type="component" value="Plasmid pRapFH23d"/>
</dbReference>
<proteinExistence type="predicted"/>
<dbReference type="SUPFAM" id="SSF160904">
    <property type="entry name" value="Jann2411-like"/>
    <property type="match status" value="1"/>
</dbReference>
<protein>
    <recommendedName>
        <fullName evidence="1">Zinc finger CGNR domain-containing protein</fullName>
    </recommendedName>
</protein>
<gene>
    <name evidence="2" type="ORF">CO657_32535</name>
</gene>